<evidence type="ECO:0000313" key="2">
    <source>
        <dbReference type="EMBL" id="RXH69064.1"/>
    </source>
</evidence>
<keyword evidence="3" id="KW-1185">Reference proteome</keyword>
<gene>
    <name evidence="2" type="ORF">DVH24_031397</name>
</gene>
<accession>A0A498HFH5</accession>
<evidence type="ECO:0000313" key="3">
    <source>
        <dbReference type="Proteomes" id="UP000290289"/>
    </source>
</evidence>
<name>A0A498HFH5_MALDO</name>
<feature type="region of interest" description="Disordered" evidence="1">
    <location>
        <begin position="88"/>
        <end position="108"/>
    </location>
</feature>
<dbReference type="AlphaFoldDB" id="A0A498HFH5"/>
<organism evidence="2 3">
    <name type="scientific">Malus domestica</name>
    <name type="common">Apple</name>
    <name type="synonym">Pyrus malus</name>
    <dbReference type="NCBI Taxonomy" id="3750"/>
    <lineage>
        <taxon>Eukaryota</taxon>
        <taxon>Viridiplantae</taxon>
        <taxon>Streptophyta</taxon>
        <taxon>Embryophyta</taxon>
        <taxon>Tracheophyta</taxon>
        <taxon>Spermatophyta</taxon>
        <taxon>Magnoliopsida</taxon>
        <taxon>eudicotyledons</taxon>
        <taxon>Gunneridae</taxon>
        <taxon>Pentapetalae</taxon>
        <taxon>rosids</taxon>
        <taxon>fabids</taxon>
        <taxon>Rosales</taxon>
        <taxon>Rosaceae</taxon>
        <taxon>Amygdaloideae</taxon>
        <taxon>Maleae</taxon>
        <taxon>Malus</taxon>
    </lineage>
</organism>
<reference evidence="2 3" key="1">
    <citation type="submission" date="2018-10" db="EMBL/GenBank/DDBJ databases">
        <title>A high-quality apple genome assembly.</title>
        <authorList>
            <person name="Hu J."/>
        </authorList>
    </citation>
    <scope>NUCLEOTIDE SEQUENCE [LARGE SCALE GENOMIC DNA]</scope>
    <source>
        <strain evidence="3">cv. HFTH1</strain>
        <tissue evidence="2">Young leaf</tissue>
    </source>
</reference>
<dbReference type="EMBL" id="RDQH01000343">
    <property type="protein sequence ID" value="RXH69064.1"/>
    <property type="molecule type" value="Genomic_DNA"/>
</dbReference>
<feature type="region of interest" description="Disordered" evidence="1">
    <location>
        <begin position="1"/>
        <end position="22"/>
    </location>
</feature>
<protein>
    <submittedName>
        <fullName evidence="2">Uncharacterized protein</fullName>
    </submittedName>
</protein>
<comment type="caution">
    <text evidence="2">The sequence shown here is derived from an EMBL/GenBank/DDBJ whole genome shotgun (WGS) entry which is preliminary data.</text>
</comment>
<proteinExistence type="predicted"/>
<sequence>MVDPGPGCDRLVSEPNPGRGVPMKLSGPLKEVDCKIQHCPGNGEAGLGCDRLVSEPNPGHGVPTRSSGTLRGWIVPWNSEVKRVAHESNPMIGDPLGSSRVSSQKQNREDVVRAQSEQYRATVVEREWDVVDPRPGCDTQSHFFLSNSQLYSYICVHK</sequence>
<dbReference type="Proteomes" id="UP000290289">
    <property type="component" value="Chromosome 17"/>
</dbReference>
<evidence type="ECO:0000256" key="1">
    <source>
        <dbReference type="SAM" id="MobiDB-lite"/>
    </source>
</evidence>